<protein>
    <submittedName>
        <fullName evidence="1">Uncharacterized protein</fullName>
    </submittedName>
</protein>
<dbReference type="EMBL" id="PTRA01000001">
    <property type="protein sequence ID" value="PQA59851.1"/>
    <property type="molecule type" value="Genomic_DNA"/>
</dbReference>
<dbReference type="RefSeq" id="WP_104711653.1">
    <property type="nucleotide sequence ID" value="NZ_PTRA01000001.1"/>
</dbReference>
<organism evidence="1 2">
    <name type="scientific">Siphonobacter curvatus</name>
    <dbReference type="NCBI Taxonomy" id="2094562"/>
    <lineage>
        <taxon>Bacteria</taxon>
        <taxon>Pseudomonadati</taxon>
        <taxon>Bacteroidota</taxon>
        <taxon>Cytophagia</taxon>
        <taxon>Cytophagales</taxon>
        <taxon>Cytophagaceae</taxon>
        <taxon>Siphonobacter</taxon>
    </lineage>
</organism>
<dbReference type="Proteomes" id="UP000239590">
    <property type="component" value="Unassembled WGS sequence"/>
</dbReference>
<reference evidence="2" key="1">
    <citation type="submission" date="2018-02" db="EMBL/GenBank/DDBJ databases">
        <title>Genome sequencing of Solimonas sp. HR-BB.</title>
        <authorList>
            <person name="Lee Y."/>
            <person name="Jeon C.O."/>
        </authorList>
    </citation>
    <scope>NUCLEOTIDE SEQUENCE [LARGE SCALE GENOMIC DNA]</scope>
    <source>
        <strain evidence="2">HR-U</strain>
    </source>
</reference>
<dbReference type="OrthoDB" id="791936at2"/>
<proteinExistence type="predicted"/>
<gene>
    <name evidence="1" type="ORF">C5O19_09575</name>
</gene>
<evidence type="ECO:0000313" key="2">
    <source>
        <dbReference type="Proteomes" id="UP000239590"/>
    </source>
</evidence>
<sequence>MNNIYIYEFKHKEKVLEVLKEISTTVIFCSGKTLNQSEIVKEIKDFYQSNYQTDKIVVIGGLYLKDQLIDIFSTKILDTFKYIPKREESYLRDNITIYTFDKNRSLTAIQGKASDKFKSKYINEGLQNIFLKRGGIVESAGLHHFVFPSGKHCNKFLRTGNILLISSEIYFIAFTLLNRFNEEIHSKIYCDTSSINVIAFTLIELKHRLKKSFKNDISVESFSSYDGIQNNSISYHKNSFFIISASTSGNIVEKLLKNNPIIENDNIVILFYLGESGNIRNNIICDLTISNKNQNGIKEFESYQKDNCALCKTGSYALSVFGDVFLLDSPKINKHIITVNDANPNLSKFVQQFKSVNRINTILKVNYKENTSTEAYEIFIDYSEIINGIRENKYPEYKQKINHYIDQYVPSNVRYIVNLRDQASKDLSMYIYDQINENYTHERKPQLIDQNSIDSINSESTGAVIVVGSCISNGKNLLYLSRALRKHENLRILYFIGLTRMQNEGSLNFLISNLSHGNYGKNTNSFHSIETMPCDNSSKFNSWLSEIEFLKELTLFVEDTYGNNALFKSFIEERKQIIYKSLSNTQRGLSNNLFYPRYKFQTNETEELILRKNFAFFNFDNYYQHVSQSDVYFTISNIINQLRSSNGSKQLIQSPYIRNLLDPANFDRFNDGIIQASILRCARPEELNYSLDLVASQAMSATLETLIRYNTQEQGEALLEFLYAIANKKMSLMKEHILKTFSSEKTTSLHPFYKMFTDYILANII</sequence>
<name>A0A2S7IQ65_9BACT</name>
<evidence type="ECO:0000313" key="1">
    <source>
        <dbReference type="EMBL" id="PQA59851.1"/>
    </source>
</evidence>
<keyword evidence="2" id="KW-1185">Reference proteome</keyword>
<comment type="caution">
    <text evidence="1">The sequence shown here is derived from an EMBL/GenBank/DDBJ whole genome shotgun (WGS) entry which is preliminary data.</text>
</comment>
<accession>A0A2S7IQ65</accession>
<dbReference type="AlphaFoldDB" id="A0A2S7IQ65"/>